<dbReference type="PANTHER" id="PTHR44943">
    <property type="entry name" value="CELLULOSE SYNTHASE OPERON PROTEIN C"/>
    <property type="match status" value="1"/>
</dbReference>
<dbReference type="InterPro" id="IPR051685">
    <property type="entry name" value="Ycf3/AcsC/BcsC/TPR_MFPF"/>
</dbReference>
<dbReference type="EMBL" id="CAJJDP010000129">
    <property type="protein sequence ID" value="CAD8203036.1"/>
    <property type="molecule type" value="Genomic_DNA"/>
</dbReference>
<keyword evidence="2" id="KW-0802">TPR repeat</keyword>
<dbReference type="Proteomes" id="UP000683925">
    <property type="component" value="Unassembled WGS sequence"/>
</dbReference>
<dbReference type="AlphaFoldDB" id="A0A8S1XNP6"/>
<organism evidence="3 4">
    <name type="scientific">Paramecium octaurelia</name>
    <dbReference type="NCBI Taxonomy" id="43137"/>
    <lineage>
        <taxon>Eukaryota</taxon>
        <taxon>Sar</taxon>
        <taxon>Alveolata</taxon>
        <taxon>Ciliophora</taxon>
        <taxon>Intramacronucleata</taxon>
        <taxon>Oligohymenophorea</taxon>
        <taxon>Peniculida</taxon>
        <taxon>Parameciidae</taxon>
        <taxon>Paramecium</taxon>
    </lineage>
</organism>
<accession>A0A8S1XNP6</accession>
<name>A0A8S1XNP6_PAROT</name>
<evidence type="ECO:0000256" key="2">
    <source>
        <dbReference type="ARBA" id="ARBA00022803"/>
    </source>
</evidence>
<reference evidence="3" key="1">
    <citation type="submission" date="2021-01" db="EMBL/GenBank/DDBJ databases">
        <authorList>
            <consortium name="Genoscope - CEA"/>
            <person name="William W."/>
        </authorList>
    </citation>
    <scope>NUCLEOTIDE SEQUENCE</scope>
</reference>
<dbReference type="OMA" id="HINLLQT"/>
<sequence length="70" mass="7959">MLGQYNEAIIWVDKALQVDPKHCLSFFTKAESLKMLGQYNEAIVWADKALQVDSKHCLLLYTKGDSLNTI</sequence>
<comment type="caution">
    <text evidence="3">The sequence shown here is derived from an EMBL/GenBank/DDBJ whole genome shotgun (WGS) entry which is preliminary data.</text>
</comment>
<proteinExistence type="predicted"/>
<evidence type="ECO:0000256" key="1">
    <source>
        <dbReference type="ARBA" id="ARBA00022737"/>
    </source>
</evidence>
<dbReference type="Pfam" id="PF12895">
    <property type="entry name" value="ANAPC3"/>
    <property type="match status" value="1"/>
</dbReference>
<protein>
    <submittedName>
        <fullName evidence="3">Uncharacterized protein</fullName>
    </submittedName>
</protein>
<keyword evidence="4" id="KW-1185">Reference proteome</keyword>
<dbReference type="PANTHER" id="PTHR44943:SF4">
    <property type="entry name" value="TPR REPEAT-CONTAINING PROTEIN MJ0798"/>
    <property type="match status" value="1"/>
</dbReference>
<evidence type="ECO:0000313" key="4">
    <source>
        <dbReference type="Proteomes" id="UP000683925"/>
    </source>
</evidence>
<evidence type="ECO:0000313" key="3">
    <source>
        <dbReference type="EMBL" id="CAD8203036.1"/>
    </source>
</evidence>
<gene>
    <name evidence="3" type="ORF">POCTA_138.1.T1290006</name>
</gene>
<keyword evidence="1" id="KW-0677">Repeat</keyword>